<dbReference type="AlphaFoldDB" id="A0A517R293"/>
<dbReference type="Pfam" id="PF01321">
    <property type="entry name" value="Creatinase_N"/>
    <property type="match status" value="1"/>
</dbReference>
<dbReference type="PANTHER" id="PTHR46112:SF2">
    <property type="entry name" value="XAA-PRO AMINOPEPTIDASE P-RELATED"/>
    <property type="match status" value="1"/>
</dbReference>
<dbReference type="Proteomes" id="UP000317318">
    <property type="component" value="Chromosome"/>
</dbReference>
<dbReference type="InterPro" id="IPR050659">
    <property type="entry name" value="Peptidase_M24B"/>
</dbReference>
<gene>
    <name evidence="3" type="ORF">Pan189_23830</name>
</gene>
<dbReference type="InterPro" id="IPR029149">
    <property type="entry name" value="Creatin/AminoP/Spt16_N"/>
</dbReference>
<protein>
    <submittedName>
        <fullName evidence="3">Putative peptidase</fullName>
        <ecNumber evidence="3">3.4.-.-</ecNumber>
    </submittedName>
</protein>
<feature type="domain" description="Peptidase M24" evidence="1">
    <location>
        <begin position="162"/>
        <end position="363"/>
    </location>
</feature>
<dbReference type="Pfam" id="PF00557">
    <property type="entry name" value="Peptidase_M24"/>
    <property type="match status" value="1"/>
</dbReference>
<dbReference type="InterPro" id="IPR036005">
    <property type="entry name" value="Creatinase/aminopeptidase-like"/>
</dbReference>
<feature type="domain" description="Creatinase N-terminal" evidence="2">
    <location>
        <begin position="22"/>
        <end position="152"/>
    </location>
</feature>
<accession>A0A517R293</accession>
<dbReference type="RefSeq" id="WP_145364066.1">
    <property type="nucleotide sequence ID" value="NZ_CP036268.1"/>
</dbReference>
<dbReference type="EMBL" id="CP036268">
    <property type="protein sequence ID" value="QDT37999.1"/>
    <property type="molecule type" value="Genomic_DNA"/>
</dbReference>
<dbReference type="Gene3D" id="3.40.350.10">
    <property type="entry name" value="Creatinase/prolidase N-terminal domain"/>
    <property type="match status" value="1"/>
</dbReference>
<dbReference type="InterPro" id="IPR000587">
    <property type="entry name" value="Creatinase_N"/>
</dbReference>
<dbReference type="PANTHER" id="PTHR46112">
    <property type="entry name" value="AMINOPEPTIDASE"/>
    <property type="match status" value="1"/>
</dbReference>
<evidence type="ECO:0000259" key="1">
    <source>
        <dbReference type="Pfam" id="PF00557"/>
    </source>
</evidence>
<dbReference type="OrthoDB" id="9806388at2"/>
<keyword evidence="3" id="KW-0378">Hydrolase</keyword>
<evidence type="ECO:0000259" key="2">
    <source>
        <dbReference type="Pfam" id="PF01321"/>
    </source>
</evidence>
<dbReference type="SUPFAM" id="SSF55920">
    <property type="entry name" value="Creatinase/aminopeptidase"/>
    <property type="match status" value="1"/>
</dbReference>
<dbReference type="EC" id="3.4.-.-" evidence="3"/>
<proteinExistence type="predicted"/>
<keyword evidence="4" id="KW-1185">Reference proteome</keyword>
<organism evidence="3 4">
    <name type="scientific">Stratiformator vulcanicus</name>
    <dbReference type="NCBI Taxonomy" id="2527980"/>
    <lineage>
        <taxon>Bacteria</taxon>
        <taxon>Pseudomonadati</taxon>
        <taxon>Planctomycetota</taxon>
        <taxon>Planctomycetia</taxon>
        <taxon>Planctomycetales</taxon>
        <taxon>Planctomycetaceae</taxon>
        <taxon>Stratiformator</taxon>
    </lineage>
</organism>
<dbReference type="Gene3D" id="3.90.230.10">
    <property type="entry name" value="Creatinase/methionine aminopeptidase superfamily"/>
    <property type="match status" value="1"/>
</dbReference>
<dbReference type="InterPro" id="IPR000994">
    <property type="entry name" value="Pept_M24"/>
</dbReference>
<evidence type="ECO:0000313" key="4">
    <source>
        <dbReference type="Proteomes" id="UP000317318"/>
    </source>
</evidence>
<dbReference type="KEGG" id="svp:Pan189_23830"/>
<dbReference type="GO" id="GO:0016787">
    <property type="term" value="F:hydrolase activity"/>
    <property type="evidence" value="ECO:0007669"/>
    <property type="project" value="UniProtKB-KW"/>
</dbReference>
<name>A0A517R293_9PLAN</name>
<reference evidence="3 4" key="1">
    <citation type="submission" date="2019-02" db="EMBL/GenBank/DDBJ databases">
        <title>Deep-cultivation of Planctomycetes and their phenomic and genomic characterization uncovers novel biology.</title>
        <authorList>
            <person name="Wiegand S."/>
            <person name="Jogler M."/>
            <person name="Boedeker C."/>
            <person name="Pinto D."/>
            <person name="Vollmers J."/>
            <person name="Rivas-Marin E."/>
            <person name="Kohn T."/>
            <person name="Peeters S.H."/>
            <person name="Heuer A."/>
            <person name="Rast P."/>
            <person name="Oberbeckmann S."/>
            <person name="Bunk B."/>
            <person name="Jeske O."/>
            <person name="Meyerdierks A."/>
            <person name="Storesund J.E."/>
            <person name="Kallscheuer N."/>
            <person name="Luecker S."/>
            <person name="Lage O.M."/>
            <person name="Pohl T."/>
            <person name="Merkel B.J."/>
            <person name="Hornburger P."/>
            <person name="Mueller R.-W."/>
            <person name="Bruemmer F."/>
            <person name="Labrenz M."/>
            <person name="Spormann A.M."/>
            <person name="Op den Camp H."/>
            <person name="Overmann J."/>
            <person name="Amann R."/>
            <person name="Jetten M.S.M."/>
            <person name="Mascher T."/>
            <person name="Medema M.H."/>
            <person name="Devos D.P."/>
            <person name="Kaster A.-K."/>
            <person name="Ovreas L."/>
            <person name="Rohde M."/>
            <person name="Galperin M.Y."/>
            <person name="Jogler C."/>
        </authorList>
    </citation>
    <scope>NUCLEOTIDE SEQUENCE [LARGE SCALE GENOMIC DNA]</scope>
    <source>
        <strain evidence="3 4">Pan189</strain>
    </source>
</reference>
<sequence>MLTKDGCLERRKRFWDEVPDEAEWALIADPRHLNYLANFWVQPLSFSFGERGILLLEREGRATLLADNFAFRSASAEPYVDREQLTYWYDHKHSVINRDYALFEAVKSIAPELTARSGVIESTWLPAGIVPLLESANVLEGVEVGPILRTLRRSKHDDEIVLLRKCMAAGDAGHARAREVIRPGVSELDVYREIQSAAIAEAGRAAIVYGDFRATNAAEPKAGGLPTEYVIKEGDLFIVDYSVMLDGYRSDFTNTYAVGEPTQRQQELFDACVAGLEAGEKAIAVGAKCADIYQTVSKPLEEAGVGPLAHHAGHGLGMGHPEPPILVPESVDELLEGDVVTLEPGVYVEGVGGMRIEHNILVTSDGAERLNGQTISLT</sequence>
<dbReference type="CDD" id="cd01066">
    <property type="entry name" value="APP_MetAP"/>
    <property type="match status" value="1"/>
</dbReference>
<evidence type="ECO:0000313" key="3">
    <source>
        <dbReference type="EMBL" id="QDT37999.1"/>
    </source>
</evidence>